<gene>
    <name evidence="2" type="ORF">EG19_11125</name>
</gene>
<accession>A0A062Y169</accession>
<dbReference type="AlphaFoldDB" id="A0A062Y169"/>
<dbReference type="RefSeq" id="WP_038047417.1">
    <property type="nucleotide sequence ID" value="NZ_JMFG01000007.1"/>
</dbReference>
<organism evidence="2 3">
    <name type="scientific">Thermoanaerobaculum aquaticum</name>
    <dbReference type="NCBI Taxonomy" id="1312852"/>
    <lineage>
        <taxon>Bacteria</taxon>
        <taxon>Pseudomonadati</taxon>
        <taxon>Acidobacteriota</taxon>
        <taxon>Thermoanaerobaculia</taxon>
        <taxon>Thermoanaerobaculales</taxon>
        <taxon>Thermoanaerobaculaceae</taxon>
        <taxon>Thermoanaerobaculum</taxon>
    </lineage>
</organism>
<sequence>MRGAGHRLWLLLGSWLAVSAGWAQSNGEVGFGIAWQRVTGSEDSFQSQYPFGSGLFLSRLNLDLRPWIPGFSRFRLEAQGFGAEPDGRGRLQVAWHREWQLELDFRRRERFFFSPGWDLGTRREQWAMQRWHGKLIYDGFSRAQLQLALRHVHRSGSITGPFYGLGEPYVATRRLGDDLDEASFSLITKGLPVSLLLEQGVAQVRNRFRLFPANQGSPAGGQDPDVLAELKKPGTFKTTSPTTRLAAAYNDSRWDIGVEALYRRDRSHNDLSYWERYLLGEGNWGSLSFLEEGTSRQVGSVKRAAAHVGFALGHGFNVAVRSNREERDSDTRFVGQRVLVLDGPGGVVEIPVDWRDSGVFDLRDTSHTLEAGWQGDKLGITAYRRMGEREVDWRRSQESPSERYQRDARGWGLVARWKGIWGFSGEAGGERGTFSRVIFRVEPETTRRVWMKLRYQPRSGVELAASASNERADNPSTVANANYKDQELSLSASVFADSGARLSLLFTQLRVTSDVQLGLVPLPVQPGVSSYELKLRTAALRGSWPFSQRLRVEGGITVVENQPDGTAFSSHSGDLELCWEHSERWAWSLVLYSWGYNASASNRDDFQVRRAAVITRWRF</sequence>
<name>A0A062Y169_9BACT</name>
<comment type="caution">
    <text evidence="2">The sequence shown here is derived from an EMBL/GenBank/DDBJ whole genome shotgun (WGS) entry which is preliminary data.</text>
</comment>
<dbReference type="STRING" id="1312852.EG19_11125"/>
<dbReference type="EMBL" id="JMFG01000007">
    <property type="protein sequence ID" value="KDA54515.1"/>
    <property type="molecule type" value="Genomic_DNA"/>
</dbReference>
<evidence type="ECO:0000256" key="1">
    <source>
        <dbReference type="SAM" id="SignalP"/>
    </source>
</evidence>
<dbReference type="Proteomes" id="UP000027284">
    <property type="component" value="Unassembled WGS sequence"/>
</dbReference>
<evidence type="ECO:0008006" key="4">
    <source>
        <dbReference type="Google" id="ProtNLM"/>
    </source>
</evidence>
<protein>
    <recommendedName>
        <fullName evidence="4">Alginate export domain-containing protein</fullName>
    </recommendedName>
</protein>
<proteinExistence type="predicted"/>
<evidence type="ECO:0000313" key="2">
    <source>
        <dbReference type="EMBL" id="KDA54515.1"/>
    </source>
</evidence>
<evidence type="ECO:0000313" key="3">
    <source>
        <dbReference type="Proteomes" id="UP000027284"/>
    </source>
</evidence>
<feature type="chain" id="PRO_5001620346" description="Alginate export domain-containing protein" evidence="1">
    <location>
        <begin position="24"/>
        <end position="619"/>
    </location>
</feature>
<reference evidence="2 3" key="1">
    <citation type="submission" date="2014-04" db="EMBL/GenBank/DDBJ databases">
        <title>The Genome Sequence of Thermoanaerobaculum aquaticum MP-01, The First Cultivated Group 23 Acidobacterium.</title>
        <authorList>
            <person name="Stamps B.W."/>
            <person name="Losey N.A."/>
            <person name="Lawson P.A."/>
            <person name="Stevenson B.S."/>
        </authorList>
    </citation>
    <scope>NUCLEOTIDE SEQUENCE [LARGE SCALE GENOMIC DNA]</scope>
    <source>
        <strain evidence="2 3">MP-01</strain>
    </source>
</reference>
<feature type="signal peptide" evidence="1">
    <location>
        <begin position="1"/>
        <end position="23"/>
    </location>
</feature>
<keyword evidence="1" id="KW-0732">Signal</keyword>
<keyword evidence="3" id="KW-1185">Reference proteome</keyword>